<dbReference type="PROSITE" id="PS51257">
    <property type="entry name" value="PROKAR_LIPOPROTEIN"/>
    <property type="match status" value="1"/>
</dbReference>
<dbReference type="InterPro" id="IPR008309">
    <property type="entry name" value="YdbL"/>
</dbReference>
<keyword evidence="2" id="KW-1185">Reference proteome</keyword>
<proteinExistence type="predicted"/>
<reference evidence="1 2" key="1">
    <citation type="submission" date="2017-04" db="EMBL/GenBank/DDBJ databases">
        <authorList>
            <person name="Afonso C.L."/>
            <person name="Miller P.J."/>
            <person name="Scott M.A."/>
            <person name="Spackman E."/>
            <person name="Goraichik I."/>
            <person name="Dimitrov K.M."/>
            <person name="Suarez D.L."/>
            <person name="Swayne D.E."/>
        </authorList>
    </citation>
    <scope>NUCLEOTIDE SEQUENCE [LARGE SCALE GENOMIC DNA]</scope>
    <source>
        <strain evidence="1 2">DSM 13146</strain>
    </source>
</reference>
<dbReference type="AlphaFoldDB" id="A0A1W1XJL2"/>
<dbReference type="Proteomes" id="UP000192783">
    <property type="component" value="Unassembled WGS sequence"/>
</dbReference>
<evidence type="ECO:0000313" key="2">
    <source>
        <dbReference type="Proteomes" id="UP000192783"/>
    </source>
</evidence>
<evidence type="ECO:0000313" key="1">
    <source>
        <dbReference type="EMBL" id="SMC24186.1"/>
    </source>
</evidence>
<accession>A0A1W1XJL2</accession>
<dbReference type="Pfam" id="PF07027">
    <property type="entry name" value="DUF1318"/>
    <property type="match status" value="1"/>
</dbReference>
<gene>
    <name evidence="1" type="ORF">SAMN02746041_01959</name>
</gene>
<dbReference type="OrthoDB" id="8526313at2"/>
<dbReference type="STRING" id="1121390.SAMN02746041_01959"/>
<dbReference type="EMBL" id="FWXF01000009">
    <property type="protein sequence ID" value="SMC24186.1"/>
    <property type="molecule type" value="Genomic_DNA"/>
</dbReference>
<protein>
    <submittedName>
        <fullName evidence="1">Uncharacterized conserved protein YdbL, DUF1318 family</fullName>
    </submittedName>
</protein>
<name>A0A1W1XJL2_9BACT</name>
<organism evidence="1 2">
    <name type="scientific">Desulfacinum hydrothermale DSM 13146</name>
    <dbReference type="NCBI Taxonomy" id="1121390"/>
    <lineage>
        <taxon>Bacteria</taxon>
        <taxon>Pseudomonadati</taxon>
        <taxon>Thermodesulfobacteriota</taxon>
        <taxon>Syntrophobacteria</taxon>
        <taxon>Syntrophobacterales</taxon>
        <taxon>Syntrophobacteraceae</taxon>
        <taxon>Desulfacinum</taxon>
    </lineage>
</organism>
<dbReference type="RefSeq" id="WP_084057689.1">
    <property type="nucleotide sequence ID" value="NZ_FWXF01000009.1"/>
</dbReference>
<sequence>MTKGLTGKMTMAFLVFLLTSCVTINIYFPAEEVRKAAEDIVGDIRKEGASQPQEAPTGTPQSFLPRLWRFCSVVPSAYAAQEVQVSNAAIRQLKNRLSRLDSQAAPYFDKGILGEGADGYVVLLHPKSLSMKDRAKVSRLVQSINADRKALYAEVARALKVEKSQIPRIAQVFAEQWEKTARAGWWIQNPNGSWHKK</sequence>